<reference evidence="9" key="1">
    <citation type="submission" date="2021-04" db="EMBL/GenBank/DDBJ databases">
        <title>Complete genome sequence for Sulfitobacter sp. strain JK7-1.</title>
        <authorList>
            <person name="Park S.-J."/>
        </authorList>
    </citation>
    <scope>NUCLEOTIDE SEQUENCE</scope>
    <source>
        <strain evidence="9">JK7-1</strain>
    </source>
</reference>
<comment type="similarity">
    <text evidence="1 8">Belongs to the SOS response-associated peptidase family.</text>
</comment>
<dbReference type="EC" id="3.4.-.-" evidence="8"/>
<dbReference type="EMBL" id="CP073581">
    <property type="protein sequence ID" value="QUJ75449.1"/>
    <property type="molecule type" value="Genomic_DNA"/>
</dbReference>
<evidence type="ECO:0000256" key="4">
    <source>
        <dbReference type="ARBA" id="ARBA00022801"/>
    </source>
</evidence>
<keyword evidence="4 8" id="KW-0378">Hydrolase</keyword>
<protein>
    <recommendedName>
        <fullName evidence="8">Abasic site processing protein</fullName>
        <ecNumber evidence="8">3.4.-.-</ecNumber>
    </recommendedName>
</protein>
<dbReference type="Pfam" id="PF02586">
    <property type="entry name" value="SRAP"/>
    <property type="match status" value="1"/>
</dbReference>
<gene>
    <name evidence="9" type="ORF">KDD17_10735</name>
</gene>
<dbReference type="KEGG" id="sual:KDD17_10735"/>
<dbReference type="Proteomes" id="UP000683291">
    <property type="component" value="Chromosome 1"/>
</dbReference>
<dbReference type="GO" id="GO:0016829">
    <property type="term" value="F:lyase activity"/>
    <property type="evidence" value="ECO:0007669"/>
    <property type="project" value="UniProtKB-KW"/>
</dbReference>
<evidence type="ECO:0000313" key="10">
    <source>
        <dbReference type="Proteomes" id="UP000683291"/>
    </source>
</evidence>
<keyword evidence="7" id="KW-0456">Lyase</keyword>
<keyword evidence="5" id="KW-0190">Covalent protein-DNA linkage</keyword>
<keyword evidence="3" id="KW-0227">DNA damage</keyword>
<evidence type="ECO:0000313" key="9">
    <source>
        <dbReference type="EMBL" id="QUJ75449.1"/>
    </source>
</evidence>
<evidence type="ECO:0000256" key="1">
    <source>
        <dbReference type="ARBA" id="ARBA00008136"/>
    </source>
</evidence>
<evidence type="ECO:0000256" key="7">
    <source>
        <dbReference type="ARBA" id="ARBA00023239"/>
    </source>
</evidence>
<evidence type="ECO:0000256" key="8">
    <source>
        <dbReference type="RuleBase" id="RU364100"/>
    </source>
</evidence>
<name>A0A975JBI9_9RHOB</name>
<evidence type="ECO:0000256" key="2">
    <source>
        <dbReference type="ARBA" id="ARBA00022670"/>
    </source>
</evidence>
<dbReference type="GO" id="GO:0003697">
    <property type="term" value="F:single-stranded DNA binding"/>
    <property type="evidence" value="ECO:0007669"/>
    <property type="project" value="InterPro"/>
</dbReference>
<dbReference type="AlphaFoldDB" id="A0A975JBI9"/>
<keyword evidence="6" id="KW-0238">DNA-binding</keyword>
<accession>A0A975JBI9</accession>
<dbReference type="GO" id="GO:0008233">
    <property type="term" value="F:peptidase activity"/>
    <property type="evidence" value="ECO:0007669"/>
    <property type="project" value="UniProtKB-KW"/>
</dbReference>
<dbReference type="GO" id="GO:0106300">
    <property type="term" value="P:protein-DNA covalent cross-linking repair"/>
    <property type="evidence" value="ECO:0007669"/>
    <property type="project" value="InterPro"/>
</dbReference>
<dbReference type="InterPro" id="IPR003738">
    <property type="entry name" value="SRAP"/>
</dbReference>
<sequence>MCGRMAVTVPIDAMAQVFDAAPANDLPITPNYNICPTVQVAVVTGGPDRARRLEPMRWGLIPPWYKKPNDGPLLINARAETVLEKPSFRSAVHDRRVLVVASGFYEWTKDADGNRDPWYITRRDGAPLAFAGIWQGWRTPETGDSRRTVAALTIAANAPMRAIHHRMPVIVERDDYGLWLGERGKGAAPLMRAAPEDTLQWHRVDRAVNSNRAEGPELIEPFDPPEP</sequence>
<dbReference type="InterPro" id="IPR036590">
    <property type="entry name" value="SRAP-like"/>
</dbReference>
<dbReference type="RefSeq" id="WP_212703654.1">
    <property type="nucleotide sequence ID" value="NZ_CP073581.1"/>
</dbReference>
<keyword evidence="10" id="KW-1185">Reference proteome</keyword>
<evidence type="ECO:0000256" key="6">
    <source>
        <dbReference type="ARBA" id="ARBA00023125"/>
    </source>
</evidence>
<dbReference type="GO" id="GO:0006508">
    <property type="term" value="P:proteolysis"/>
    <property type="evidence" value="ECO:0007669"/>
    <property type="project" value="UniProtKB-KW"/>
</dbReference>
<evidence type="ECO:0000256" key="5">
    <source>
        <dbReference type="ARBA" id="ARBA00023124"/>
    </source>
</evidence>
<dbReference type="PANTHER" id="PTHR13604">
    <property type="entry name" value="DC12-RELATED"/>
    <property type="match status" value="1"/>
</dbReference>
<dbReference type="PANTHER" id="PTHR13604:SF0">
    <property type="entry name" value="ABASIC SITE PROCESSING PROTEIN HMCES"/>
    <property type="match status" value="1"/>
</dbReference>
<dbReference type="Gene3D" id="3.90.1680.10">
    <property type="entry name" value="SOS response associated peptidase-like"/>
    <property type="match status" value="1"/>
</dbReference>
<evidence type="ECO:0000256" key="3">
    <source>
        <dbReference type="ARBA" id="ARBA00022763"/>
    </source>
</evidence>
<keyword evidence="2 8" id="KW-0645">Protease</keyword>
<proteinExistence type="inferred from homology"/>
<dbReference type="SUPFAM" id="SSF143081">
    <property type="entry name" value="BB1717-like"/>
    <property type="match status" value="1"/>
</dbReference>
<organism evidence="9 10">
    <name type="scientific">Sulfitobacter albidus</name>
    <dbReference type="NCBI Taxonomy" id="2829501"/>
    <lineage>
        <taxon>Bacteria</taxon>
        <taxon>Pseudomonadati</taxon>
        <taxon>Pseudomonadota</taxon>
        <taxon>Alphaproteobacteria</taxon>
        <taxon>Rhodobacterales</taxon>
        <taxon>Roseobacteraceae</taxon>
        <taxon>Sulfitobacter</taxon>
    </lineage>
</organism>